<accession>A0A839SRW3</accession>
<evidence type="ECO:0000313" key="3">
    <source>
        <dbReference type="Proteomes" id="UP000581135"/>
    </source>
</evidence>
<dbReference type="InterPro" id="IPR036249">
    <property type="entry name" value="Thioredoxin-like_sf"/>
</dbReference>
<name>A0A839SRW3_9PROT</name>
<evidence type="ECO:0000259" key="1">
    <source>
        <dbReference type="Pfam" id="PF01323"/>
    </source>
</evidence>
<feature type="domain" description="DSBA-like thioredoxin" evidence="1">
    <location>
        <begin position="3"/>
        <end position="199"/>
    </location>
</feature>
<keyword evidence="3" id="KW-1185">Reference proteome</keyword>
<organism evidence="2 3">
    <name type="scientific">Limibacillus halophilus</name>
    <dbReference type="NCBI Taxonomy" id="1579333"/>
    <lineage>
        <taxon>Bacteria</taxon>
        <taxon>Pseudomonadati</taxon>
        <taxon>Pseudomonadota</taxon>
        <taxon>Alphaproteobacteria</taxon>
        <taxon>Rhodospirillales</taxon>
        <taxon>Rhodovibrionaceae</taxon>
        <taxon>Limibacillus</taxon>
    </lineage>
</organism>
<comment type="caution">
    <text evidence="2">The sequence shown here is derived from an EMBL/GenBank/DDBJ whole genome shotgun (WGS) entry which is preliminary data.</text>
</comment>
<gene>
    <name evidence="2" type="ORF">FHR98_001904</name>
</gene>
<proteinExistence type="predicted"/>
<dbReference type="PANTHER" id="PTHR13887:SF41">
    <property type="entry name" value="THIOREDOXIN SUPERFAMILY PROTEIN"/>
    <property type="match status" value="1"/>
</dbReference>
<dbReference type="AlphaFoldDB" id="A0A839SRW3"/>
<dbReference type="CDD" id="cd03024">
    <property type="entry name" value="DsbA_FrnE"/>
    <property type="match status" value="1"/>
</dbReference>
<dbReference type="GO" id="GO:0016853">
    <property type="term" value="F:isomerase activity"/>
    <property type="evidence" value="ECO:0007669"/>
    <property type="project" value="UniProtKB-KW"/>
</dbReference>
<protein>
    <submittedName>
        <fullName evidence="2">Putative DsbA family dithiol-disulfide isomerase</fullName>
    </submittedName>
</protein>
<dbReference type="PANTHER" id="PTHR13887">
    <property type="entry name" value="GLUTATHIONE S-TRANSFERASE KAPPA"/>
    <property type="match status" value="1"/>
</dbReference>
<dbReference type="InterPro" id="IPR001853">
    <property type="entry name" value="DSBA-like_thioredoxin_dom"/>
</dbReference>
<sequence length="215" mass="24245">MRIDIFSDTICPWCFIGKRRLEKAIESRGEEVEIHWRAFQLNPEMPSAGMDRTEYLERKFGGPEGASQVYSRIEEVGRSEALNFAFDRISRTPNTVDSHRLVRFATNIGKQEELVERLFQAYFTEGANIGDRKQLAEIAVEVGLDRAEVEEFLAGEDLKEEILAEDLFARQQGIQGVPCFIFDGRYAVSGAQDPEVLMKVMDSLNAAAAEQSASE</sequence>
<dbReference type="Gene3D" id="3.40.30.10">
    <property type="entry name" value="Glutaredoxin"/>
    <property type="match status" value="1"/>
</dbReference>
<evidence type="ECO:0000313" key="2">
    <source>
        <dbReference type="EMBL" id="MBB3065617.1"/>
    </source>
</evidence>
<dbReference type="EMBL" id="JACHXA010000004">
    <property type="protein sequence ID" value="MBB3065617.1"/>
    <property type="molecule type" value="Genomic_DNA"/>
</dbReference>
<dbReference type="GO" id="GO:0016491">
    <property type="term" value="F:oxidoreductase activity"/>
    <property type="evidence" value="ECO:0007669"/>
    <property type="project" value="InterPro"/>
</dbReference>
<keyword evidence="2" id="KW-0413">Isomerase</keyword>
<reference evidence="2 3" key="1">
    <citation type="submission" date="2020-08" db="EMBL/GenBank/DDBJ databases">
        <title>Genomic Encyclopedia of Type Strains, Phase III (KMG-III): the genomes of soil and plant-associated and newly described type strains.</title>
        <authorList>
            <person name="Whitman W."/>
        </authorList>
    </citation>
    <scope>NUCLEOTIDE SEQUENCE [LARGE SCALE GENOMIC DNA]</scope>
    <source>
        <strain evidence="2 3">CECT 8803</strain>
    </source>
</reference>
<dbReference type="Proteomes" id="UP000581135">
    <property type="component" value="Unassembled WGS sequence"/>
</dbReference>
<dbReference type="Pfam" id="PF01323">
    <property type="entry name" value="DSBA"/>
    <property type="match status" value="1"/>
</dbReference>
<dbReference type="RefSeq" id="WP_183416426.1">
    <property type="nucleotide sequence ID" value="NZ_JACHXA010000004.1"/>
</dbReference>
<dbReference type="SUPFAM" id="SSF52833">
    <property type="entry name" value="Thioredoxin-like"/>
    <property type="match status" value="1"/>
</dbReference>